<organism evidence="1 2">
    <name type="scientific">Actinomadura meyerae</name>
    <dbReference type="NCBI Taxonomy" id="240840"/>
    <lineage>
        <taxon>Bacteria</taxon>
        <taxon>Bacillati</taxon>
        <taxon>Actinomycetota</taxon>
        <taxon>Actinomycetes</taxon>
        <taxon>Streptosporangiales</taxon>
        <taxon>Thermomonosporaceae</taxon>
        <taxon>Actinomadura</taxon>
    </lineage>
</organism>
<proteinExistence type="predicted"/>
<reference evidence="1 2" key="1">
    <citation type="submission" date="2017-06" db="EMBL/GenBank/DDBJ databases">
        <authorList>
            <person name="Kim H.J."/>
            <person name="Triplett B.A."/>
        </authorList>
    </citation>
    <scope>NUCLEOTIDE SEQUENCE [LARGE SCALE GENOMIC DNA]</scope>
    <source>
        <strain evidence="1 2">DSM 44715</strain>
    </source>
</reference>
<dbReference type="Proteomes" id="UP000198318">
    <property type="component" value="Unassembled WGS sequence"/>
</dbReference>
<dbReference type="RefSeq" id="WP_179271371.1">
    <property type="nucleotide sequence ID" value="NZ_FZOR01000002.1"/>
</dbReference>
<gene>
    <name evidence="1" type="ORF">SAMN05443665_1002221</name>
</gene>
<accession>A0A239DCZ0</accession>
<dbReference type="EMBL" id="FZOR01000002">
    <property type="protein sequence ID" value="SNS29781.1"/>
    <property type="molecule type" value="Genomic_DNA"/>
</dbReference>
<dbReference type="InterPro" id="IPR025851">
    <property type="entry name" value="SUKH-4"/>
</dbReference>
<protein>
    <submittedName>
        <fullName evidence="1">SUKH-4 immunity protein</fullName>
    </submittedName>
</protein>
<keyword evidence="2" id="KW-1185">Reference proteome</keyword>
<evidence type="ECO:0000313" key="1">
    <source>
        <dbReference type="EMBL" id="SNS29781.1"/>
    </source>
</evidence>
<dbReference type="AlphaFoldDB" id="A0A239DCZ0"/>
<dbReference type="Pfam" id="PF14435">
    <property type="entry name" value="SUKH-4"/>
    <property type="match status" value="2"/>
</dbReference>
<evidence type="ECO:0000313" key="2">
    <source>
        <dbReference type="Proteomes" id="UP000198318"/>
    </source>
</evidence>
<sequence length="388" mass="41902">MLEAFGADGVLLVPDSGVAHEPTRRWLADVGLPRDAADLLLGAASDLRTAAEISSKPLAEDVGKMLVLGRVTEQGGTVLLDATTGEVFESFLGINDPELLAPDLPSLVRLCAAVTRMHRDEGEFARFAGRHGPAAAAELTTTLRELISDVDPRLLDPSDRYSAHWRVMAHICPLARVAAPGEDLALALPDGLMAEAFGEDGHCLYDDADLPGTLTHEPTRRFLREHGLADVNYCMLDKPAQTLAEYLRSQRGDYPDFVADYFRDHVLDDGETLPGAIGDLVRLGWFADEIDLILDGATGAVHGWFVAEGGPHPINTDISTVAFAQWLVRQVQLLDPVHDLMQGEAAVIANLVRILGAADPVACRPLSGDGDRRYWPELFDDGCAAGIY</sequence>
<name>A0A239DCZ0_9ACTN</name>